<feature type="domain" description="NB-ARC" evidence="3">
    <location>
        <begin position="7"/>
        <end position="91"/>
    </location>
</feature>
<dbReference type="InterPro" id="IPR055414">
    <property type="entry name" value="LRR_R13L4/SHOC2-like"/>
</dbReference>
<keyword evidence="6" id="KW-1185">Reference proteome</keyword>
<feature type="domain" description="Disease resistance protein winged helix" evidence="4">
    <location>
        <begin position="185"/>
        <end position="254"/>
    </location>
</feature>
<proteinExistence type="predicted"/>
<dbReference type="PRINTS" id="PR00364">
    <property type="entry name" value="DISEASERSIST"/>
</dbReference>
<dbReference type="RefSeq" id="XP_015881966.3">
    <property type="nucleotide sequence ID" value="XM_016026480.3"/>
</dbReference>
<keyword evidence="1" id="KW-0677">Repeat</keyword>
<dbReference type="InterPro" id="IPR036388">
    <property type="entry name" value="WH-like_DNA-bd_sf"/>
</dbReference>
<dbReference type="Pfam" id="PF23598">
    <property type="entry name" value="LRR_14"/>
    <property type="match status" value="1"/>
</dbReference>
<dbReference type="Gene3D" id="1.10.10.10">
    <property type="entry name" value="Winged helix-like DNA-binding domain superfamily/Winged helix DNA-binding domain"/>
    <property type="match status" value="1"/>
</dbReference>
<dbReference type="SUPFAM" id="SSF52058">
    <property type="entry name" value="L domain-like"/>
    <property type="match status" value="1"/>
</dbReference>
<dbReference type="GO" id="GO:0043531">
    <property type="term" value="F:ADP binding"/>
    <property type="evidence" value="ECO:0007669"/>
    <property type="project" value="InterPro"/>
</dbReference>
<accession>A0A6P3ZRI7</accession>
<dbReference type="InterPro" id="IPR027417">
    <property type="entry name" value="P-loop_NTPase"/>
</dbReference>
<dbReference type="InterPro" id="IPR042197">
    <property type="entry name" value="Apaf_helical"/>
</dbReference>
<dbReference type="Gene3D" id="3.40.50.300">
    <property type="entry name" value="P-loop containing nucleotide triphosphate hydrolases"/>
    <property type="match status" value="1"/>
</dbReference>
<dbReference type="InterPro" id="IPR002182">
    <property type="entry name" value="NB-ARC"/>
</dbReference>
<dbReference type="PANTHER" id="PTHR23155:SF1071">
    <property type="entry name" value="DISEASE RESISTANCE RPP13-LIKE PROTEIN 1"/>
    <property type="match status" value="1"/>
</dbReference>
<reference evidence="6" key="1">
    <citation type="submission" date="2025-05" db="UniProtKB">
        <authorList>
            <consortium name="RefSeq"/>
        </authorList>
    </citation>
    <scope>NUCLEOTIDE SEQUENCE [LARGE SCALE GENOMIC DNA]</scope>
</reference>
<dbReference type="AlphaFoldDB" id="A0A6P3ZRI7"/>
<dbReference type="InterPro" id="IPR044974">
    <property type="entry name" value="Disease_R_plants"/>
</dbReference>
<evidence type="ECO:0000256" key="1">
    <source>
        <dbReference type="ARBA" id="ARBA00022737"/>
    </source>
</evidence>
<sequence length="413" mass="48425">MEDLDLLQVRLEKKLRTKKFLLVLDDVWGLNSLQFWDKFKKCFESTKHGSKIIMTTQNEEVAEVVSGLPSYHLRTMSHEDSWQLFQKYTFKRYGFNHVDPELERIGREIVDKCQGLPLAVKSLGHFLSNHQNSYSANDRWKHLLNSNVSDICNLHIKENDILKALWRSYYYLPPHLKQCFAHYSIFPKGYEFNKDDLIKLWMAKDLLEPQNSIGMEKVSKEYFDNLLSRSFFQQSIKGDKSQCLTMHYLVHDFATYIAGKFYCRLEDSNSIKDPEEIRHCSYMDVCFSGDKKYKDLKRAKHLRTLLSLSSLQLDFNKRELKSNNLALAKLLPAFKCLRALSLLNSCISKLPDSIGDLKLLKYLNLSRSKIEEIPETLCTLYNLQTLLLKECRRLRKLPSKMGMLINLRHLDIS</sequence>
<dbReference type="Pfam" id="PF00931">
    <property type="entry name" value="NB-ARC"/>
    <property type="match status" value="1"/>
</dbReference>
<dbReference type="SUPFAM" id="SSF52540">
    <property type="entry name" value="P-loop containing nucleoside triphosphate hydrolases"/>
    <property type="match status" value="1"/>
</dbReference>
<evidence type="ECO:0000313" key="6">
    <source>
        <dbReference type="Proteomes" id="UP001652623"/>
    </source>
</evidence>
<protein>
    <submittedName>
        <fullName evidence="7">Disease resistance protein At3g14460</fullName>
    </submittedName>
</protein>
<dbReference type="PANTHER" id="PTHR23155">
    <property type="entry name" value="DISEASE RESISTANCE PROTEIN RP"/>
    <property type="match status" value="1"/>
</dbReference>
<evidence type="ECO:0000259" key="5">
    <source>
        <dbReference type="Pfam" id="PF23598"/>
    </source>
</evidence>
<evidence type="ECO:0000259" key="3">
    <source>
        <dbReference type="Pfam" id="PF00931"/>
    </source>
</evidence>
<dbReference type="InterPro" id="IPR032675">
    <property type="entry name" value="LRR_dom_sf"/>
</dbReference>
<dbReference type="Pfam" id="PF23559">
    <property type="entry name" value="WHD_DRP"/>
    <property type="match status" value="1"/>
</dbReference>
<dbReference type="GO" id="GO:0098542">
    <property type="term" value="P:defense response to other organism"/>
    <property type="evidence" value="ECO:0007669"/>
    <property type="project" value="TreeGrafter"/>
</dbReference>
<keyword evidence="2" id="KW-0611">Plant defense</keyword>
<dbReference type="GeneID" id="107417831"/>
<evidence type="ECO:0000259" key="4">
    <source>
        <dbReference type="Pfam" id="PF23559"/>
    </source>
</evidence>
<dbReference type="Gene3D" id="1.10.8.430">
    <property type="entry name" value="Helical domain of apoptotic protease-activating factors"/>
    <property type="match status" value="1"/>
</dbReference>
<evidence type="ECO:0000256" key="2">
    <source>
        <dbReference type="ARBA" id="ARBA00022821"/>
    </source>
</evidence>
<dbReference type="Gene3D" id="3.80.10.10">
    <property type="entry name" value="Ribonuclease Inhibitor"/>
    <property type="match status" value="1"/>
</dbReference>
<name>A0A6P3ZRI7_ZIZJJ</name>
<reference evidence="7" key="2">
    <citation type="submission" date="2025-08" db="UniProtKB">
        <authorList>
            <consortium name="RefSeq"/>
        </authorList>
    </citation>
    <scope>IDENTIFICATION</scope>
    <source>
        <tissue evidence="7">Seedling</tissue>
    </source>
</reference>
<dbReference type="InParanoid" id="A0A6P3ZRI7"/>
<feature type="domain" description="Disease resistance R13L4/SHOC-2-like LRR" evidence="5">
    <location>
        <begin position="331"/>
        <end position="411"/>
    </location>
</feature>
<dbReference type="InterPro" id="IPR058922">
    <property type="entry name" value="WHD_DRP"/>
</dbReference>
<evidence type="ECO:0000313" key="7">
    <source>
        <dbReference type="RefSeq" id="XP_015881966.3"/>
    </source>
</evidence>
<organism evidence="6 7">
    <name type="scientific">Ziziphus jujuba</name>
    <name type="common">Chinese jujube</name>
    <name type="synonym">Ziziphus sativa</name>
    <dbReference type="NCBI Taxonomy" id="326968"/>
    <lineage>
        <taxon>Eukaryota</taxon>
        <taxon>Viridiplantae</taxon>
        <taxon>Streptophyta</taxon>
        <taxon>Embryophyta</taxon>
        <taxon>Tracheophyta</taxon>
        <taxon>Spermatophyta</taxon>
        <taxon>Magnoliopsida</taxon>
        <taxon>eudicotyledons</taxon>
        <taxon>Gunneridae</taxon>
        <taxon>Pentapetalae</taxon>
        <taxon>rosids</taxon>
        <taxon>fabids</taxon>
        <taxon>Rosales</taxon>
        <taxon>Rhamnaceae</taxon>
        <taxon>Paliureae</taxon>
        <taxon>Ziziphus</taxon>
    </lineage>
</organism>
<dbReference type="Proteomes" id="UP001652623">
    <property type="component" value="Chromosome 2"/>
</dbReference>
<dbReference type="KEGG" id="zju:107417831"/>
<gene>
    <name evidence="7" type="primary">LOC107417831</name>
</gene>